<dbReference type="Proteomes" id="UP001344888">
    <property type="component" value="Unassembled WGS sequence"/>
</dbReference>
<evidence type="ECO:0000259" key="6">
    <source>
        <dbReference type="Pfam" id="PF02465"/>
    </source>
</evidence>
<dbReference type="InterPro" id="IPR010810">
    <property type="entry name" value="Flagellin_hook_IN_motif"/>
</dbReference>
<dbReference type="GO" id="GO:0005576">
    <property type="term" value="C:extracellular region"/>
    <property type="evidence" value="ECO:0007669"/>
    <property type="project" value="UniProtKB-SubCell"/>
</dbReference>
<dbReference type="Pfam" id="PF07196">
    <property type="entry name" value="Flagellin_IN"/>
    <property type="match status" value="1"/>
</dbReference>
<dbReference type="AlphaFoldDB" id="A0AAW9NWU9"/>
<keyword evidence="5" id="KW-0964">Secreted</keyword>
<comment type="subcellular location">
    <subcellularLocation>
        <location evidence="5">Secreted</location>
    </subcellularLocation>
    <subcellularLocation>
        <location evidence="5">Bacterial flagellum</location>
    </subcellularLocation>
</comment>
<keyword evidence="8" id="KW-0282">Flagellum</keyword>
<dbReference type="PANTHER" id="PTHR30288">
    <property type="entry name" value="FLAGELLAR CAP/ASSEMBLY PROTEIN FLID"/>
    <property type="match status" value="1"/>
</dbReference>
<sequence>MVMRIGGLASGMDIDDLVNKLMQAERAPLNKAFQKKQVYEWQRDAYRNVNTKLKAFDTFLFDKMILSGKMNQKTATSSNENLVSVKANPGASGNIVIGGVSQLASAAQAVGTQTQYTGSTKLSELGLTSSEISLKSIGSDGRLAADGTKIAIGDNMTVDDLVKKINDSNAGVTALFEGGKLSLTAKNSGSEKSGQGEIVVDGGLEVFNKLGFASADGKLATNGKNAMFEVNGIQTERSSNTFTISGYEMTLKQTFNGGDVALKQKDAATLELQNAQIALGDETSGLTKSYIDAVNAYFGTSYSTINDVKNATLPESPYKQAFETAYNNKFSSTLTEHENSVYKDLANKTRIGNLSDDDIVKIRNNDVTTLKGMDEFKNLSEADLTRLKDNEASLENFRDQVLKESDERLYNSTNKKLLVNDEARAFLNSMQGKTTEEITDAIDGLADGEVKTLLKATNVEQLQFLSQDSGRLDDFKNIAEKQIEHTEKQTAYTNAKKGFEAGEQRVQDAQQSLTNAENVYNNTPTGGATVAPVTMQATADTKAAKEQIVEFVTKYNEMIDEFNTLLKENKYRDYAPLTDDQRKDMSESEQKLWDEKAKSGLLRNDSLIRDGMAQMRATFMSNVAGLGDTLMDSLAEIGITTSKDMKESGKLVIDEKKLDAALSKDPDQVHKIFNQTGEVKEITDANGRRVIEDSRGIAYRLRSAMDNMTKGIERKAGREGMTDQTHNIGRSIVDSNKRIETLQAKLKMIEARYWKQFGAMEAAINKANQQSMMFFPGMSQ</sequence>
<keyword evidence="8" id="KW-0966">Cell projection</keyword>
<organism evidence="8 9">
    <name type="scientific">Metasolibacillus meyeri</name>
    <dbReference type="NCBI Taxonomy" id="1071052"/>
    <lineage>
        <taxon>Bacteria</taxon>
        <taxon>Bacillati</taxon>
        <taxon>Bacillota</taxon>
        <taxon>Bacilli</taxon>
        <taxon>Bacillales</taxon>
        <taxon>Caryophanaceae</taxon>
        <taxon>Metasolibacillus</taxon>
    </lineage>
</organism>
<evidence type="ECO:0000256" key="2">
    <source>
        <dbReference type="ARBA" id="ARBA00011255"/>
    </source>
</evidence>
<keyword evidence="9" id="KW-1185">Reference proteome</keyword>
<protein>
    <recommendedName>
        <fullName evidence="5">Flagellar hook-associated protein 2</fullName>
        <shortName evidence="5">HAP2</shortName>
    </recommendedName>
    <alternativeName>
        <fullName evidence="5">Flagellar cap protein</fullName>
    </alternativeName>
</protein>
<evidence type="ECO:0000313" key="9">
    <source>
        <dbReference type="Proteomes" id="UP001344888"/>
    </source>
</evidence>
<accession>A0AAW9NWU9</accession>
<dbReference type="PANTHER" id="PTHR30288:SF0">
    <property type="entry name" value="FLAGELLAR HOOK-ASSOCIATED PROTEIN 2"/>
    <property type="match status" value="1"/>
</dbReference>
<keyword evidence="3" id="KW-0175">Coiled coil</keyword>
<keyword evidence="4 5" id="KW-0975">Bacterial flagellum</keyword>
<feature type="domain" description="Flagellar hook-associated protein 2 N-terminal" evidence="6">
    <location>
        <begin position="10"/>
        <end position="106"/>
    </location>
</feature>
<dbReference type="InterPro" id="IPR040026">
    <property type="entry name" value="FliD"/>
</dbReference>
<name>A0AAW9NWU9_9BACL</name>
<dbReference type="GO" id="GO:0009421">
    <property type="term" value="C:bacterial-type flagellum filament cap"/>
    <property type="evidence" value="ECO:0007669"/>
    <property type="project" value="InterPro"/>
</dbReference>
<dbReference type="Pfam" id="PF07195">
    <property type="entry name" value="FliD_C"/>
    <property type="match status" value="1"/>
</dbReference>
<dbReference type="GO" id="GO:0007155">
    <property type="term" value="P:cell adhesion"/>
    <property type="evidence" value="ECO:0007669"/>
    <property type="project" value="InterPro"/>
</dbReference>
<dbReference type="GO" id="GO:0071973">
    <property type="term" value="P:bacterial-type flagellum-dependent cell motility"/>
    <property type="evidence" value="ECO:0007669"/>
    <property type="project" value="TreeGrafter"/>
</dbReference>
<dbReference type="InterPro" id="IPR003481">
    <property type="entry name" value="FliD_N"/>
</dbReference>
<feature type="domain" description="Flagellar hook-associated protein 2 C-terminal" evidence="7">
    <location>
        <begin position="531"/>
        <end position="769"/>
    </location>
</feature>
<evidence type="ECO:0000256" key="3">
    <source>
        <dbReference type="ARBA" id="ARBA00023054"/>
    </source>
</evidence>
<dbReference type="Pfam" id="PF02465">
    <property type="entry name" value="FliD_N"/>
    <property type="match status" value="1"/>
</dbReference>
<evidence type="ECO:0000259" key="7">
    <source>
        <dbReference type="Pfam" id="PF07195"/>
    </source>
</evidence>
<evidence type="ECO:0000313" key="8">
    <source>
        <dbReference type="EMBL" id="MEC1178868.1"/>
    </source>
</evidence>
<dbReference type="GO" id="GO:0009424">
    <property type="term" value="C:bacterial-type flagellum hook"/>
    <property type="evidence" value="ECO:0007669"/>
    <property type="project" value="UniProtKB-UniRule"/>
</dbReference>
<comment type="function">
    <text evidence="5">Required for morphogenesis and for the elongation of the flagellar filament by facilitating polymerization of the flagellin monomers at the tip of growing filament. Forms a capping structure, which prevents flagellin subunits (transported through the central channel of the flagellum) from leaking out without polymerization at the distal end.</text>
</comment>
<comment type="similarity">
    <text evidence="1 5">Belongs to the FliD family.</text>
</comment>
<dbReference type="RefSeq" id="WP_326123342.1">
    <property type="nucleotide sequence ID" value="NZ_JARSFG010000014.1"/>
</dbReference>
<gene>
    <name evidence="8" type="primary">fliD</name>
    <name evidence="8" type="ORF">P9B03_10265</name>
</gene>
<evidence type="ECO:0000256" key="5">
    <source>
        <dbReference type="RuleBase" id="RU362066"/>
    </source>
</evidence>
<keyword evidence="8" id="KW-0969">Cilium</keyword>
<proteinExistence type="inferred from homology"/>
<dbReference type="EMBL" id="JARSFG010000014">
    <property type="protein sequence ID" value="MEC1178868.1"/>
    <property type="molecule type" value="Genomic_DNA"/>
</dbReference>
<comment type="subunit">
    <text evidence="2 5">Homopentamer.</text>
</comment>
<dbReference type="InterPro" id="IPR010809">
    <property type="entry name" value="FliD_C"/>
</dbReference>
<evidence type="ECO:0000256" key="4">
    <source>
        <dbReference type="ARBA" id="ARBA00023143"/>
    </source>
</evidence>
<comment type="caution">
    <text evidence="8">The sequence shown here is derived from an EMBL/GenBank/DDBJ whole genome shotgun (WGS) entry which is preliminary data.</text>
</comment>
<evidence type="ECO:0000256" key="1">
    <source>
        <dbReference type="ARBA" id="ARBA00009764"/>
    </source>
</evidence>
<reference evidence="8 9" key="1">
    <citation type="submission" date="2023-03" db="EMBL/GenBank/DDBJ databases">
        <title>Bacillus Genome Sequencing.</title>
        <authorList>
            <person name="Dunlap C."/>
        </authorList>
    </citation>
    <scope>NUCLEOTIDE SEQUENCE [LARGE SCALE GENOMIC DNA]</scope>
    <source>
        <strain evidence="8 9">B-59205</strain>
    </source>
</reference>